<protein>
    <submittedName>
        <fullName evidence="1 3">Uncharacterized protein</fullName>
    </submittedName>
</protein>
<accession>A0A6G1FU96</accession>
<reference evidence="3" key="3">
    <citation type="submission" date="2025-04" db="UniProtKB">
        <authorList>
            <consortium name="RefSeq"/>
        </authorList>
    </citation>
    <scope>IDENTIFICATION</scope>
    <source>
        <strain evidence="3">CBS 781.70</strain>
    </source>
</reference>
<dbReference type="EMBL" id="ML975172">
    <property type="protein sequence ID" value="KAF1809465.1"/>
    <property type="molecule type" value="Genomic_DNA"/>
</dbReference>
<gene>
    <name evidence="1 3" type="ORF">P152DRAFT_451914</name>
</gene>
<proteinExistence type="predicted"/>
<evidence type="ECO:0000313" key="3">
    <source>
        <dbReference type="RefSeq" id="XP_033531096.1"/>
    </source>
</evidence>
<keyword evidence="2" id="KW-1185">Reference proteome</keyword>
<evidence type="ECO:0000313" key="2">
    <source>
        <dbReference type="Proteomes" id="UP000504638"/>
    </source>
</evidence>
<reference evidence="1 3" key="1">
    <citation type="submission" date="2020-01" db="EMBL/GenBank/DDBJ databases">
        <authorList>
            <consortium name="DOE Joint Genome Institute"/>
            <person name="Haridas S."/>
            <person name="Albert R."/>
            <person name="Binder M."/>
            <person name="Bloem J."/>
            <person name="Labutti K."/>
            <person name="Salamov A."/>
            <person name="Andreopoulos B."/>
            <person name="Baker S.E."/>
            <person name="Barry K."/>
            <person name="Bills G."/>
            <person name="Bluhm B.H."/>
            <person name="Cannon C."/>
            <person name="Castanera R."/>
            <person name="Culley D.E."/>
            <person name="Daum C."/>
            <person name="Ezra D."/>
            <person name="Gonzalez J.B."/>
            <person name="Henrissat B."/>
            <person name="Kuo A."/>
            <person name="Liang C."/>
            <person name="Lipzen A."/>
            <person name="Lutzoni F."/>
            <person name="Magnuson J."/>
            <person name="Mondo S."/>
            <person name="Nolan M."/>
            <person name="Ohm R."/>
            <person name="Pangilinan J."/>
            <person name="Park H.-J."/>
            <person name="Ramirez L."/>
            <person name="Alfaro M."/>
            <person name="Sun H."/>
            <person name="Tritt A."/>
            <person name="Yoshinaga Y."/>
            <person name="Zwiers L.-H."/>
            <person name="Turgeon B.G."/>
            <person name="Goodwin S.B."/>
            <person name="Spatafora J.W."/>
            <person name="Crous P.W."/>
            <person name="Grigoriev I.V."/>
        </authorList>
    </citation>
    <scope>NUCLEOTIDE SEQUENCE</scope>
    <source>
        <strain evidence="1 3">CBS 781.70</strain>
    </source>
</reference>
<dbReference type="GeneID" id="54418829"/>
<reference evidence="3" key="2">
    <citation type="submission" date="2020-04" db="EMBL/GenBank/DDBJ databases">
        <authorList>
            <consortium name="NCBI Genome Project"/>
        </authorList>
    </citation>
    <scope>NUCLEOTIDE SEQUENCE</scope>
    <source>
        <strain evidence="3">CBS 781.70</strain>
    </source>
</reference>
<name>A0A6G1FU96_9PEZI</name>
<evidence type="ECO:0000313" key="1">
    <source>
        <dbReference type="EMBL" id="KAF1809465.1"/>
    </source>
</evidence>
<dbReference type="AlphaFoldDB" id="A0A6G1FU96"/>
<sequence length="136" mass="15574">MSDEGLSQSSFDPTQRLSFKDICKADGLKYDKKKQSVNIHLVYEALQHVHSTSIDLVFHSQPSTVPSSGIRRSTVYTRVGIQQTFIIFGLPLLMREQSKESTEFMKIFGSDSWVSNPNHHAKTSQTISHWYLEIRK</sequence>
<organism evidence="1">
    <name type="scientific">Eremomyces bilateralis CBS 781.70</name>
    <dbReference type="NCBI Taxonomy" id="1392243"/>
    <lineage>
        <taxon>Eukaryota</taxon>
        <taxon>Fungi</taxon>
        <taxon>Dikarya</taxon>
        <taxon>Ascomycota</taxon>
        <taxon>Pezizomycotina</taxon>
        <taxon>Dothideomycetes</taxon>
        <taxon>Dothideomycetes incertae sedis</taxon>
        <taxon>Eremomycetales</taxon>
        <taxon>Eremomycetaceae</taxon>
        <taxon>Eremomyces</taxon>
    </lineage>
</organism>
<dbReference type="Proteomes" id="UP000504638">
    <property type="component" value="Unplaced"/>
</dbReference>
<dbReference type="RefSeq" id="XP_033531096.1">
    <property type="nucleotide sequence ID" value="XM_033678259.1"/>
</dbReference>
<dbReference type="OrthoDB" id="3935520at2759"/>